<dbReference type="RefSeq" id="WP_120761493.1">
    <property type="nucleotide sequence ID" value="NZ_CP032630.1"/>
</dbReference>
<evidence type="ECO:0000313" key="8">
    <source>
        <dbReference type="Proteomes" id="UP000278886"/>
    </source>
</evidence>
<dbReference type="AlphaFoldDB" id="A0A387B0X1"/>
<keyword evidence="5" id="KW-0560">Oxidoreductase</keyword>
<sequence>MTELTTLRDATDAEVLLPGDDAYEALRPAYFGVGDPAAIVRPATPEQVADALRLAREHGLTVSVRSGGHAAQAFPNPGGLVIDLAAFDSIELLSDGTVRVGTAATWGEVAEALAPHGLVITSGDTRDVGVGGLALGGGMGWLVRAVGLTIDVLESVELVTVDGRQLTASAEREPELFWALRGGGGNFGVATHFTFRPTALPAVVGGRILFALDDLPGLLAGWRDVMRQAPDELSATFLALPAMGPDAAPTAQLVVCYAGEDEATGLAAIAPLLALPGVTGSDIARRPYLDLVDEAMTPPPVLMVGGHGFADLDDEVIADYAAAVGGFPAPTVASIRYLGGAFARVSSDATAFAVRDREAMLFRVVFLPPDAAPELVAAAEASWAAVRARITSTYGNFAESGDPELLPLLYPPATLERLRAVKHAFDPDNLLARNHNIR</sequence>
<keyword evidence="3" id="KW-0285">Flavoprotein</keyword>
<keyword evidence="4" id="KW-0274">FAD</keyword>
<comment type="similarity">
    <text evidence="2">Belongs to the oxygen-dependent FAD-linked oxidoreductase family.</text>
</comment>
<comment type="cofactor">
    <cofactor evidence="1">
        <name>FAD</name>
        <dbReference type="ChEBI" id="CHEBI:57692"/>
    </cofactor>
</comment>
<feature type="domain" description="FAD-binding PCMH-type" evidence="6">
    <location>
        <begin position="32"/>
        <end position="200"/>
    </location>
</feature>
<dbReference type="KEGG" id="lyd:D7I47_02025"/>
<dbReference type="InterPro" id="IPR016166">
    <property type="entry name" value="FAD-bd_PCMH"/>
</dbReference>
<reference evidence="8" key="1">
    <citation type="submission" date="2018-09" db="EMBL/GenBank/DDBJ databases">
        <title>Genome sequencing of strain 2DFWR-13.</title>
        <authorList>
            <person name="Heo J."/>
            <person name="Kim S.-J."/>
            <person name="Kwon S.-W."/>
        </authorList>
    </citation>
    <scope>NUCLEOTIDE SEQUENCE [LARGE SCALE GENOMIC DNA]</scope>
    <source>
        <strain evidence="8">2DFWR-13</strain>
    </source>
</reference>
<evidence type="ECO:0000256" key="1">
    <source>
        <dbReference type="ARBA" id="ARBA00001974"/>
    </source>
</evidence>
<evidence type="ECO:0000256" key="5">
    <source>
        <dbReference type="ARBA" id="ARBA00023002"/>
    </source>
</evidence>
<evidence type="ECO:0000313" key="7">
    <source>
        <dbReference type="EMBL" id="AYF97142.1"/>
    </source>
</evidence>
<dbReference type="InterPro" id="IPR016167">
    <property type="entry name" value="FAD-bd_PCMH_sub1"/>
</dbReference>
<keyword evidence="8" id="KW-1185">Reference proteome</keyword>
<dbReference type="Gene3D" id="3.30.465.10">
    <property type="match status" value="1"/>
</dbReference>
<protein>
    <submittedName>
        <fullName evidence="7">FAD-binding oxidoreductase</fullName>
    </submittedName>
</protein>
<dbReference type="PROSITE" id="PS51387">
    <property type="entry name" value="FAD_PCMH"/>
    <property type="match status" value="1"/>
</dbReference>
<name>A0A387B0X1_9MICO</name>
<dbReference type="OrthoDB" id="9775082at2"/>
<dbReference type="SUPFAM" id="SSF55103">
    <property type="entry name" value="FAD-linked oxidases, C-terminal domain"/>
    <property type="match status" value="1"/>
</dbReference>
<dbReference type="InterPro" id="IPR006094">
    <property type="entry name" value="Oxid_FAD_bind_N"/>
</dbReference>
<dbReference type="GO" id="GO:0071949">
    <property type="term" value="F:FAD binding"/>
    <property type="evidence" value="ECO:0007669"/>
    <property type="project" value="InterPro"/>
</dbReference>
<dbReference type="GO" id="GO:0016491">
    <property type="term" value="F:oxidoreductase activity"/>
    <property type="evidence" value="ECO:0007669"/>
    <property type="project" value="UniProtKB-KW"/>
</dbReference>
<dbReference type="InterPro" id="IPR016169">
    <property type="entry name" value="FAD-bd_PCMH_sub2"/>
</dbReference>
<dbReference type="PANTHER" id="PTHR42973">
    <property type="entry name" value="BINDING OXIDOREDUCTASE, PUTATIVE (AFU_ORTHOLOGUE AFUA_1G17690)-RELATED"/>
    <property type="match status" value="1"/>
</dbReference>
<dbReference type="Proteomes" id="UP000278886">
    <property type="component" value="Chromosome"/>
</dbReference>
<accession>A0A387B0X1</accession>
<evidence type="ECO:0000259" key="6">
    <source>
        <dbReference type="PROSITE" id="PS51387"/>
    </source>
</evidence>
<dbReference type="InterPro" id="IPR036318">
    <property type="entry name" value="FAD-bd_PCMH-like_sf"/>
</dbReference>
<proteinExistence type="inferred from homology"/>
<evidence type="ECO:0000256" key="2">
    <source>
        <dbReference type="ARBA" id="ARBA00005466"/>
    </source>
</evidence>
<dbReference type="Gene3D" id="3.30.43.10">
    <property type="entry name" value="Uridine Diphospho-n-acetylenolpyruvylglucosamine Reductase, domain 2"/>
    <property type="match status" value="1"/>
</dbReference>
<dbReference type="Gene3D" id="3.40.462.20">
    <property type="match status" value="1"/>
</dbReference>
<evidence type="ECO:0000256" key="4">
    <source>
        <dbReference type="ARBA" id="ARBA00022827"/>
    </source>
</evidence>
<dbReference type="Pfam" id="PF01565">
    <property type="entry name" value="FAD_binding_4"/>
    <property type="match status" value="1"/>
</dbReference>
<dbReference type="SUPFAM" id="SSF56176">
    <property type="entry name" value="FAD-binding/transporter-associated domain-like"/>
    <property type="match status" value="1"/>
</dbReference>
<evidence type="ECO:0000256" key="3">
    <source>
        <dbReference type="ARBA" id="ARBA00022630"/>
    </source>
</evidence>
<dbReference type="InterPro" id="IPR016164">
    <property type="entry name" value="FAD-linked_Oxase-like_C"/>
</dbReference>
<gene>
    <name evidence="7" type="ORF">D7I47_02025</name>
</gene>
<dbReference type="InterPro" id="IPR050416">
    <property type="entry name" value="FAD-linked_Oxidoreductase"/>
</dbReference>
<dbReference type="PANTHER" id="PTHR42973:SF39">
    <property type="entry name" value="FAD-BINDING PCMH-TYPE DOMAIN-CONTAINING PROTEIN"/>
    <property type="match status" value="1"/>
</dbReference>
<organism evidence="7 8">
    <name type="scientific">Protaetiibacter intestinalis</name>
    <dbReference type="NCBI Taxonomy" id="2419774"/>
    <lineage>
        <taxon>Bacteria</taxon>
        <taxon>Bacillati</taxon>
        <taxon>Actinomycetota</taxon>
        <taxon>Actinomycetes</taxon>
        <taxon>Micrococcales</taxon>
        <taxon>Microbacteriaceae</taxon>
        <taxon>Protaetiibacter</taxon>
    </lineage>
</organism>
<dbReference type="EMBL" id="CP032630">
    <property type="protein sequence ID" value="AYF97142.1"/>
    <property type="molecule type" value="Genomic_DNA"/>
</dbReference>